<dbReference type="Pfam" id="PF01042">
    <property type="entry name" value="Ribonuc_L-PSP"/>
    <property type="match status" value="1"/>
</dbReference>
<dbReference type="EMBL" id="JBHULI010000024">
    <property type="protein sequence ID" value="MFD2532561.1"/>
    <property type="molecule type" value="Genomic_DNA"/>
</dbReference>
<keyword evidence="2" id="KW-1185">Reference proteome</keyword>
<dbReference type="PANTHER" id="PTHR43857">
    <property type="entry name" value="BLR7761 PROTEIN"/>
    <property type="match status" value="1"/>
</dbReference>
<comment type="caution">
    <text evidence="1">The sequence shown here is derived from an EMBL/GenBank/DDBJ whole genome shotgun (WGS) entry which is preliminary data.</text>
</comment>
<dbReference type="PANTHER" id="PTHR43857:SF1">
    <property type="entry name" value="YJGH FAMILY PROTEIN"/>
    <property type="match status" value="1"/>
</dbReference>
<gene>
    <name evidence="1" type="ORF">ACFSVN_08910</name>
</gene>
<dbReference type="Gene3D" id="3.30.1330.40">
    <property type="entry name" value="RutC-like"/>
    <property type="match status" value="1"/>
</dbReference>
<evidence type="ECO:0000313" key="1">
    <source>
        <dbReference type="EMBL" id="MFD2532561.1"/>
    </source>
</evidence>
<dbReference type="InterPro" id="IPR035959">
    <property type="entry name" value="RutC-like_sf"/>
</dbReference>
<dbReference type="InterPro" id="IPR006175">
    <property type="entry name" value="YjgF/YER057c/UK114"/>
</dbReference>
<sequence>MKRQNITSGTEWEGRVGYSRTVKVGNQIFVSGTTAVDEQGKVVGKGDVYLQTKQCILNIEKALNKAGASLEDVVRTRTFITNIEEWKAFGKAHEEFFGAIKPAATLVEVSKLIDDDLLVEIEADAVLE</sequence>
<dbReference type="CDD" id="cd06154">
    <property type="entry name" value="YjgF_YER057c_UK114_like_6"/>
    <property type="match status" value="1"/>
</dbReference>
<dbReference type="Proteomes" id="UP001597460">
    <property type="component" value="Unassembled WGS sequence"/>
</dbReference>
<name>A0ABW5JKI9_9BACT</name>
<protein>
    <submittedName>
        <fullName evidence="1">RidA family protein</fullName>
    </submittedName>
</protein>
<organism evidence="1 2">
    <name type="scientific">Gracilimonas halophila</name>
    <dbReference type="NCBI Taxonomy" id="1834464"/>
    <lineage>
        <taxon>Bacteria</taxon>
        <taxon>Pseudomonadati</taxon>
        <taxon>Balneolota</taxon>
        <taxon>Balneolia</taxon>
        <taxon>Balneolales</taxon>
        <taxon>Balneolaceae</taxon>
        <taxon>Gracilimonas</taxon>
    </lineage>
</organism>
<proteinExistence type="predicted"/>
<accession>A0ABW5JKI9</accession>
<dbReference type="SUPFAM" id="SSF55298">
    <property type="entry name" value="YjgF-like"/>
    <property type="match status" value="1"/>
</dbReference>
<reference evidence="2" key="1">
    <citation type="journal article" date="2019" name="Int. J. Syst. Evol. Microbiol.">
        <title>The Global Catalogue of Microorganisms (GCM) 10K type strain sequencing project: providing services to taxonomists for standard genome sequencing and annotation.</title>
        <authorList>
            <consortium name="The Broad Institute Genomics Platform"/>
            <consortium name="The Broad Institute Genome Sequencing Center for Infectious Disease"/>
            <person name="Wu L."/>
            <person name="Ma J."/>
        </authorList>
    </citation>
    <scope>NUCLEOTIDE SEQUENCE [LARGE SCALE GENOMIC DNA]</scope>
    <source>
        <strain evidence="2">KCTC 52042</strain>
    </source>
</reference>
<dbReference type="RefSeq" id="WP_390301182.1">
    <property type="nucleotide sequence ID" value="NZ_JBHULI010000024.1"/>
</dbReference>
<evidence type="ECO:0000313" key="2">
    <source>
        <dbReference type="Proteomes" id="UP001597460"/>
    </source>
</evidence>